<dbReference type="InParanoid" id="A0A2V0NQM6"/>
<evidence type="ECO:0000256" key="1">
    <source>
        <dbReference type="SAM" id="Coils"/>
    </source>
</evidence>
<feature type="region of interest" description="Disordered" evidence="2">
    <location>
        <begin position="288"/>
        <end position="322"/>
    </location>
</feature>
<protein>
    <submittedName>
        <fullName evidence="3">Uncharacterized protein</fullName>
    </submittedName>
</protein>
<evidence type="ECO:0000256" key="2">
    <source>
        <dbReference type="SAM" id="MobiDB-lite"/>
    </source>
</evidence>
<gene>
    <name evidence="3" type="ORF">Rsub_02638</name>
</gene>
<reference evidence="3 4" key="1">
    <citation type="journal article" date="2018" name="Sci. Rep.">
        <title>Raphidocelis subcapitata (=Pseudokirchneriella subcapitata) provides an insight into genome evolution and environmental adaptations in the Sphaeropleales.</title>
        <authorList>
            <person name="Suzuki S."/>
            <person name="Yamaguchi H."/>
            <person name="Nakajima N."/>
            <person name="Kawachi M."/>
        </authorList>
    </citation>
    <scope>NUCLEOTIDE SEQUENCE [LARGE SCALE GENOMIC DNA]</scope>
    <source>
        <strain evidence="3 4">NIES-35</strain>
    </source>
</reference>
<feature type="region of interest" description="Disordered" evidence="2">
    <location>
        <begin position="346"/>
        <end position="376"/>
    </location>
</feature>
<dbReference type="AlphaFoldDB" id="A0A2V0NQM6"/>
<sequence length="645" mass="63147">MTPFAAGAELWIVLIGFYATGCLEYAQCFASYGATVSAETVATILAAIFKPGGPDKAKYLRWRAEGGRGEDVVTITAEKLVTCLKDGSLVVRPVSDYEVQGVLRLLDNHDRLSKDARHKASAAAAALSSPAADGAAEPAALEGLVSSAAAAEAAALNACMELLNALLFFIGCPLKTATALGFFLPACALAPAPAPEDGAPTGAAAAAAINVRLGAEDRMAALELTQLAPQGTPDSPDTPRKRKAAAQPESAPGTAQPPIYADAEMAEAAAEEPAAALAAAALLELSPPPKPRAAARTAPAAAAPEAAPVGGKRVRRPSQKLLASQSWQAGEATAAAAAALIADAPLGYRGSGNNQPKSPLAVRGGRVRKPSGGGAARLQALQQAGQDAVREAAAAEAAEAQASTDAEAEAEAAAAAAAAAAAEAEAAATAAAAAAAEPDTPIRYRSSGGDGAAKGPLAVRRGGVRKHSSGNERLQLLKQAARGAVAEAAAREAAAAEAAAAEAAAVAEAAAAEAAAQAVFEAEVAAASWAAADAEADARAMASASDDDRDFATMCLLLGISAKAPAPSPAFGSVAGPSAPSSAPGPAAGPGQSAFGAEGSGVDALFGGDGGLLLQLQLQLLATVGGGALGQAAAAPGGLGFVMCG</sequence>
<evidence type="ECO:0000313" key="4">
    <source>
        <dbReference type="Proteomes" id="UP000247498"/>
    </source>
</evidence>
<accession>A0A2V0NQM6</accession>
<dbReference type="Proteomes" id="UP000247498">
    <property type="component" value="Unassembled WGS sequence"/>
</dbReference>
<name>A0A2V0NQM6_9CHLO</name>
<keyword evidence="1" id="KW-0175">Coiled coil</keyword>
<feature type="region of interest" description="Disordered" evidence="2">
    <location>
        <begin position="569"/>
        <end position="594"/>
    </location>
</feature>
<dbReference type="EMBL" id="BDRX01000013">
    <property type="protein sequence ID" value="GBF89934.1"/>
    <property type="molecule type" value="Genomic_DNA"/>
</dbReference>
<keyword evidence="4" id="KW-1185">Reference proteome</keyword>
<feature type="compositionally biased region" description="Low complexity" evidence="2">
    <location>
        <begin position="292"/>
        <end position="308"/>
    </location>
</feature>
<organism evidence="3 4">
    <name type="scientific">Raphidocelis subcapitata</name>
    <dbReference type="NCBI Taxonomy" id="307507"/>
    <lineage>
        <taxon>Eukaryota</taxon>
        <taxon>Viridiplantae</taxon>
        <taxon>Chlorophyta</taxon>
        <taxon>core chlorophytes</taxon>
        <taxon>Chlorophyceae</taxon>
        <taxon>CS clade</taxon>
        <taxon>Sphaeropleales</taxon>
        <taxon>Selenastraceae</taxon>
        <taxon>Raphidocelis</taxon>
    </lineage>
</organism>
<comment type="caution">
    <text evidence="3">The sequence shown here is derived from an EMBL/GenBank/DDBJ whole genome shotgun (WGS) entry which is preliminary data.</text>
</comment>
<feature type="region of interest" description="Disordered" evidence="2">
    <location>
        <begin position="226"/>
        <end position="257"/>
    </location>
</feature>
<feature type="region of interest" description="Disordered" evidence="2">
    <location>
        <begin position="434"/>
        <end position="473"/>
    </location>
</feature>
<feature type="coiled-coil region" evidence="1">
    <location>
        <begin position="378"/>
        <end position="425"/>
    </location>
</feature>
<proteinExistence type="predicted"/>
<evidence type="ECO:0000313" key="3">
    <source>
        <dbReference type="EMBL" id="GBF89934.1"/>
    </source>
</evidence>